<name>A0ABN2G0Y1_9ACTN</name>
<dbReference type="Proteomes" id="UP001499851">
    <property type="component" value="Unassembled WGS sequence"/>
</dbReference>
<proteinExistence type="predicted"/>
<reference evidence="3 4" key="1">
    <citation type="journal article" date="2019" name="Int. J. Syst. Evol. Microbiol.">
        <title>The Global Catalogue of Microorganisms (GCM) 10K type strain sequencing project: providing services to taxonomists for standard genome sequencing and annotation.</title>
        <authorList>
            <consortium name="The Broad Institute Genomics Platform"/>
            <consortium name="The Broad Institute Genome Sequencing Center for Infectious Disease"/>
            <person name="Wu L."/>
            <person name="Ma J."/>
        </authorList>
    </citation>
    <scope>NUCLEOTIDE SEQUENCE [LARGE SCALE GENOMIC DNA]</scope>
    <source>
        <strain evidence="3 4">JCM 16001</strain>
    </source>
</reference>
<accession>A0ABN2G0Y1</accession>
<feature type="transmembrane region" description="Helical" evidence="2">
    <location>
        <begin position="69"/>
        <end position="91"/>
    </location>
</feature>
<feature type="transmembrane region" description="Helical" evidence="2">
    <location>
        <begin position="224"/>
        <end position="243"/>
    </location>
</feature>
<feature type="transmembrane region" description="Helical" evidence="2">
    <location>
        <begin position="194"/>
        <end position="212"/>
    </location>
</feature>
<keyword evidence="2" id="KW-0812">Transmembrane</keyword>
<keyword evidence="4" id="KW-1185">Reference proteome</keyword>
<evidence type="ECO:0000313" key="3">
    <source>
        <dbReference type="EMBL" id="GAA1663413.1"/>
    </source>
</evidence>
<dbReference type="EMBL" id="BAAAQF010000003">
    <property type="protein sequence ID" value="GAA1663413.1"/>
    <property type="molecule type" value="Genomic_DNA"/>
</dbReference>
<dbReference type="Gene3D" id="1.10.1760.20">
    <property type="match status" value="1"/>
</dbReference>
<organism evidence="3 4">
    <name type="scientific">Glycomyces endophyticus</name>
    <dbReference type="NCBI Taxonomy" id="480996"/>
    <lineage>
        <taxon>Bacteria</taxon>
        <taxon>Bacillati</taxon>
        <taxon>Actinomycetota</taxon>
        <taxon>Actinomycetes</taxon>
        <taxon>Glycomycetales</taxon>
        <taxon>Glycomycetaceae</taxon>
        <taxon>Glycomyces</taxon>
    </lineage>
</organism>
<feature type="transmembrane region" description="Helical" evidence="2">
    <location>
        <begin position="289"/>
        <end position="307"/>
    </location>
</feature>
<gene>
    <name evidence="3" type="ORF">GCM10009830_05900</name>
</gene>
<feature type="compositionally biased region" description="Low complexity" evidence="1">
    <location>
        <begin position="1"/>
        <end position="21"/>
    </location>
</feature>
<keyword evidence="2" id="KW-0472">Membrane</keyword>
<feature type="transmembrane region" description="Helical" evidence="2">
    <location>
        <begin position="157"/>
        <end position="182"/>
    </location>
</feature>
<keyword evidence="2" id="KW-1133">Transmembrane helix</keyword>
<sequence>MAEADGPGPGARRPGAPGPEASADRAAGPLAEGRPAESGDVESGPPAAAAHRNRVPAPGAPRPAVRRRAAVALVLAAAFGLVAMSWPLLAAPGGALTETTSGPWLFALLLPLVTATVVVQLSDGGLDARAVAMLGVLSAVVAAVRPFGAGAAGVETVFFLIILAGRVFGAGFGFLLGCTGLFASALLTGGVGPWMPYQMFAAAFVGLGAGLLPRTPDTRAGRGGETGLLAAYGVVASLAYGLLMNLSFWPFAITQGALAYVPSGGLGENLPRLFAYTIATSLGWDVGRAVTTAVLLVLTGPLLLRVLRRAARRANWS</sequence>
<dbReference type="RefSeq" id="WP_344481529.1">
    <property type="nucleotide sequence ID" value="NZ_BAAAQF010000003.1"/>
</dbReference>
<evidence type="ECO:0000313" key="4">
    <source>
        <dbReference type="Proteomes" id="UP001499851"/>
    </source>
</evidence>
<protein>
    <submittedName>
        <fullName evidence="3">ECF transporter S component</fullName>
    </submittedName>
</protein>
<evidence type="ECO:0000256" key="1">
    <source>
        <dbReference type="SAM" id="MobiDB-lite"/>
    </source>
</evidence>
<feature type="region of interest" description="Disordered" evidence="1">
    <location>
        <begin position="1"/>
        <end position="61"/>
    </location>
</feature>
<evidence type="ECO:0000256" key="2">
    <source>
        <dbReference type="SAM" id="Phobius"/>
    </source>
</evidence>
<comment type="caution">
    <text evidence="3">The sequence shown here is derived from an EMBL/GenBank/DDBJ whole genome shotgun (WGS) entry which is preliminary data.</text>
</comment>
<feature type="transmembrane region" description="Helical" evidence="2">
    <location>
        <begin position="103"/>
        <end position="122"/>
    </location>
</feature>